<protein>
    <submittedName>
        <fullName evidence="4">TlpA disulfide reductase family protein</fullName>
    </submittedName>
</protein>
<organism evidence="4 5">
    <name type="scientific">Sulfitobacter sediminis</name>
    <dbReference type="NCBI Taxonomy" id="3234186"/>
    <lineage>
        <taxon>Bacteria</taxon>
        <taxon>Pseudomonadati</taxon>
        <taxon>Pseudomonadota</taxon>
        <taxon>Alphaproteobacteria</taxon>
        <taxon>Rhodobacterales</taxon>
        <taxon>Roseobacteraceae</taxon>
        <taxon>Sulfitobacter</taxon>
    </lineage>
</organism>
<evidence type="ECO:0000259" key="3">
    <source>
        <dbReference type="PROSITE" id="PS51352"/>
    </source>
</evidence>
<evidence type="ECO:0000256" key="2">
    <source>
        <dbReference type="SAM" id="SignalP"/>
    </source>
</evidence>
<dbReference type="Pfam" id="PF00578">
    <property type="entry name" value="AhpC-TSA"/>
    <property type="match status" value="1"/>
</dbReference>
<gene>
    <name evidence="4" type="ORF">AB2B41_15775</name>
</gene>
<dbReference type="InterPro" id="IPR013766">
    <property type="entry name" value="Thioredoxin_domain"/>
</dbReference>
<keyword evidence="5" id="KW-1185">Reference proteome</keyword>
<dbReference type="Gene3D" id="3.40.30.10">
    <property type="entry name" value="Glutaredoxin"/>
    <property type="match status" value="1"/>
</dbReference>
<dbReference type="PANTHER" id="PTHR42852">
    <property type="entry name" value="THIOL:DISULFIDE INTERCHANGE PROTEIN DSBE"/>
    <property type="match status" value="1"/>
</dbReference>
<accession>A0ABV3RQ19</accession>
<dbReference type="PROSITE" id="PS00194">
    <property type="entry name" value="THIOREDOXIN_1"/>
    <property type="match status" value="1"/>
</dbReference>
<dbReference type="Proteomes" id="UP001556098">
    <property type="component" value="Unassembled WGS sequence"/>
</dbReference>
<evidence type="ECO:0000313" key="5">
    <source>
        <dbReference type="Proteomes" id="UP001556098"/>
    </source>
</evidence>
<dbReference type="PANTHER" id="PTHR42852:SF18">
    <property type="entry name" value="CHROMOSOME UNDETERMINED SCAFFOLD_47, WHOLE GENOME SHOTGUN SEQUENCE"/>
    <property type="match status" value="1"/>
</dbReference>
<comment type="caution">
    <text evidence="4">The sequence shown here is derived from an EMBL/GenBank/DDBJ whole genome shotgun (WGS) entry which is preliminary data.</text>
</comment>
<dbReference type="InterPro" id="IPR017937">
    <property type="entry name" value="Thioredoxin_CS"/>
</dbReference>
<dbReference type="SUPFAM" id="SSF52833">
    <property type="entry name" value="Thioredoxin-like"/>
    <property type="match status" value="1"/>
</dbReference>
<feature type="chain" id="PRO_5047340630" evidence="2">
    <location>
        <begin position="23"/>
        <end position="189"/>
    </location>
</feature>
<keyword evidence="2" id="KW-0732">Signal</keyword>
<dbReference type="EMBL" id="JBFNXX010000012">
    <property type="protein sequence ID" value="MEW9921072.1"/>
    <property type="molecule type" value="Genomic_DNA"/>
</dbReference>
<dbReference type="CDD" id="cd02966">
    <property type="entry name" value="TlpA_like_family"/>
    <property type="match status" value="1"/>
</dbReference>
<name>A0ABV3RQ19_9RHOB</name>
<dbReference type="RefSeq" id="WP_367878772.1">
    <property type="nucleotide sequence ID" value="NZ_JBFNXX010000012.1"/>
</dbReference>
<dbReference type="InterPro" id="IPR050553">
    <property type="entry name" value="Thioredoxin_ResA/DsbE_sf"/>
</dbReference>
<dbReference type="PROSITE" id="PS51352">
    <property type="entry name" value="THIOREDOXIN_2"/>
    <property type="match status" value="1"/>
</dbReference>
<sequence>MRKFVLGLMYTALLAGANAALAAGPDILSLREGDMKKLIVHDAPQAVSDAPFQLADDAGTGTLADYRGKYVLLNFWATWCAPCRKEMPQLETLQKEFGGEHFEVVTIATGRNSPQGIIKFFEEAGVENLPRHQDPQQQLASQMAIFGLPITVLIDPEGREIARLRGDAKWDSESAKAIVKALVDSRTES</sequence>
<feature type="domain" description="Thioredoxin" evidence="3">
    <location>
        <begin position="13"/>
        <end position="184"/>
    </location>
</feature>
<evidence type="ECO:0000256" key="1">
    <source>
        <dbReference type="ARBA" id="ARBA00023284"/>
    </source>
</evidence>
<reference evidence="4 5" key="1">
    <citation type="submission" date="2024-07" db="EMBL/GenBank/DDBJ databases">
        <title>Marimonas sp.nov., isolated from tidal-flat sediment.</title>
        <authorList>
            <person name="Jayan J.N."/>
            <person name="Lee S.S."/>
        </authorList>
    </citation>
    <scope>NUCLEOTIDE SEQUENCE [LARGE SCALE GENOMIC DNA]</scope>
    <source>
        <strain evidence="4 5">MJW-29</strain>
    </source>
</reference>
<dbReference type="InterPro" id="IPR000866">
    <property type="entry name" value="AhpC/TSA"/>
</dbReference>
<evidence type="ECO:0000313" key="4">
    <source>
        <dbReference type="EMBL" id="MEW9921072.1"/>
    </source>
</evidence>
<feature type="signal peptide" evidence="2">
    <location>
        <begin position="1"/>
        <end position="22"/>
    </location>
</feature>
<dbReference type="InterPro" id="IPR036249">
    <property type="entry name" value="Thioredoxin-like_sf"/>
</dbReference>
<keyword evidence="1" id="KW-0676">Redox-active center</keyword>
<proteinExistence type="predicted"/>